<evidence type="ECO:0000256" key="2">
    <source>
        <dbReference type="ARBA" id="ARBA00023125"/>
    </source>
</evidence>
<dbReference type="PANTHER" id="PTHR44042:SF61">
    <property type="entry name" value="HTH MYB-TYPE DOMAIN-CONTAINING PROTEIN"/>
    <property type="match status" value="1"/>
</dbReference>
<dbReference type="Proteomes" id="UP001497457">
    <property type="component" value="Chromosome 33rd"/>
</dbReference>
<protein>
    <submittedName>
        <fullName evidence="8">Uncharacterized protein</fullName>
    </submittedName>
</protein>
<dbReference type="Gene3D" id="1.10.10.60">
    <property type="entry name" value="Homeodomain-like"/>
    <property type="match status" value="1"/>
</dbReference>
<name>A0ABC9DDP7_9POAL</name>
<reference evidence="8 9" key="2">
    <citation type="submission" date="2024-10" db="EMBL/GenBank/DDBJ databases">
        <authorList>
            <person name="Ryan C."/>
        </authorList>
    </citation>
    <scope>NUCLEOTIDE SEQUENCE [LARGE SCALE GENOMIC DNA]</scope>
</reference>
<organism evidence="8 9">
    <name type="scientific">Urochloa decumbens</name>
    <dbReference type="NCBI Taxonomy" id="240449"/>
    <lineage>
        <taxon>Eukaryota</taxon>
        <taxon>Viridiplantae</taxon>
        <taxon>Streptophyta</taxon>
        <taxon>Embryophyta</taxon>
        <taxon>Tracheophyta</taxon>
        <taxon>Spermatophyta</taxon>
        <taxon>Magnoliopsida</taxon>
        <taxon>Liliopsida</taxon>
        <taxon>Poales</taxon>
        <taxon>Poaceae</taxon>
        <taxon>PACMAD clade</taxon>
        <taxon>Panicoideae</taxon>
        <taxon>Panicodae</taxon>
        <taxon>Paniceae</taxon>
        <taxon>Melinidinae</taxon>
        <taxon>Urochloa</taxon>
    </lineage>
</organism>
<sequence length="309" mass="34527">MDPIQSNGEWNASDISTVKSLIARYNANKSYAGDMNKKHSDIINEVHAMFPSKGTLQIIRLYADLVMEMVQNSIGGGSYHAAAVSSDLSNNNLEIPMEGPTINNPNMSFNYPRMDIVAPMGEQDMPHRQPTSRMDKKRTGFWTKPEHRLFLHGLHVYGRGKWKNISKYFVTTRTPMQVSSHAQKYFLRKGNSTRRHRYSINDVGLFDDEHWVQNNTSGLEGFNFTGSANNSNHYGASGQSTTMNNLTQVQSPNVYQTTQAGNNQATTFAGDHQMRATSAYVPPMMEALQGDGGSQEAWAGDQLGDFFLD</sequence>
<feature type="domain" description="HTH myb-type" evidence="7">
    <location>
        <begin position="134"/>
        <end position="190"/>
    </location>
</feature>
<dbReference type="PANTHER" id="PTHR44042">
    <property type="entry name" value="DUPLICATED HOMEODOMAIN-LIKE SUPERFAMILY PROTEIN-RELATED"/>
    <property type="match status" value="1"/>
</dbReference>
<dbReference type="SMART" id="SM00717">
    <property type="entry name" value="SANT"/>
    <property type="match status" value="1"/>
</dbReference>
<dbReference type="InterPro" id="IPR009057">
    <property type="entry name" value="Homeodomain-like_sf"/>
</dbReference>
<dbReference type="InterPro" id="IPR017884">
    <property type="entry name" value="SANT_dom"/>
</dbReference>
<dbReference type="Pfam" id="PF00249">
    <property type="entry name" value="Myb_DNA-binding"/>
    <property type="match status" value="1"/>
</dbReference>
<keyword evidence="9" id="KW-1185">Reference proteome</keyword>
<evidence type="ECO:0000313" key="8">
    <source>
        <dbReference type="EMBL" id="CAL5037414.1"/>
    </source>
</evidence>
<keyword evidence="2" id="KW-0238">DNA-binding</keyword>
<dbReference type="SUPFAM" id="SSF46689">
    <property type="entry name" value="Homeodomain-like"/>
    <property type="match status" value="1"/>
</dbReference>
<dbReference type="PROSITE" id="PS50090">
    <property type="entry name" value="MYB_LIKE"/>
    <property type="match status" value="1"/>
</dbReference>
<dbReference type="CDD" id="cd00167">
    <property type="entry name" value="SANT"/>
    <property type="match status" value="1"/>
</dbReference>
<keyword evidence="3" id="KW-0804">Transcription</keyword>
<dbReference type="InterPro" id="IPR001005">
    <property type="entry name" value="SANT/Myb"/>
</dbReference>
<gene>
    <name evidence="8" type="ORF">URODEC1_LOCUS84471</name>
</gene>
<evidence type="ECO:0000259" key="7">
    <source>
        <dbReference type="PROSITE" id="PS51294"/>
    </source>
</evidence>
<evidence type="ECO:0000259" key="5">
    <source>
        <dbReference type="PROSITE" id="PS50090"/>
    </source>
</evidence>
<dbReference type="PROSITE" id="PS51293">
    <property type="entry name" value="SANT"/>
    <property type="match status" value="1"/>
</dbReference>
<accession>A0ABC9DDP7</accession>
<proteinExistence type="predicted"/>
<dbReference type="InterPro" id="IPR017930">
    <property type="entry name" value="Myb_dom"/>
</dbReference>
<keyword evidence="4" id="KW-0539">Nucleus</keyword>
<evidence type="ECO:0000256" key="1">
    <source>
        <dbReference type="ARBA" id="ARBA00023015"/>
    </source>
</evidence>
<dbReference type="Pfam" id="PF23671">
    <property type="entry name" value="HTH_70"/>
    <property type="match status" value="1"/>
</dbReference>
<reference evidence="9" key="1">
    <citation type="submission" date="2024-06" db="EMBL/GenBank/DDBJ databases">
        <authorList>
            <person name="Ryan C."/>
        </authorList>
    </citation>
    <scope>NUCLEOTIDE SEQUENCE [LARGE SCALE GENOMIC DNA]</scope>
</reference>
<dbReference type="NCBIfam" id="TIGR01557">
    <property type="entry name" value="myb_SHAQKYF"/>
    <property type="match status" value="1"/>
</dbReference>
<evidence type="ECO:0000256" key="3">
    <source>
        <dbReference type="ARBA" id="ARBA00023163"/>
    </source>
</evidence>
<dbReference type="EMBL" id="OZ075143">
    <property type="protein sequence ID" value="CAL5037414.1"/>
    <property type="molecule type" value="Genomic_DNA"/>
</dbReference>
<feature type="domain" description="SANT" evidence="6">
    <location>
        <begin position="142"/>
        <end position="190"/>
    </location>
</feature>
<dbReference type="PROSITE" id="PS51294">
    <property type="entry name" value="HTH_MYB"/>
    <property type="match status" value="1"/>
</dbReference>
<evidence type="ECO:0000256" key="4">
    <source>
        <dbReference type="ARBA" id="ARBA00023242"/>
    </source>
</evidence>
<dbReference type="AlphaFoldDB" id="A0ABC9DDP7"/>
<evidence type="ECO:0000259" key="6">
    <source>
        <dbReference type="PROSITE" id="PS51293"/>
    </source>
</evidence>
<feature type="domain" description="Myb-like" evidence="5">
    <location>
        <begin position="134"/>
        <end position="186"/>
    </location>
</feature>
<dbReference type="InterPro" id="IPR056195">
    <property type="entry name" value="HTH_70"/>
</dbReference>
<keyword evidence="1" id="KW-0805">Transcription regulation</keyword>
<dbReference type="GO" id="GO:0003677">
    <property type="term" value="F:DNA binding"/>
    <property type="evidence" value="ECO:0007669"/>
    <property type="project" value="UniProtKB-KW"/>
</dbReference>
<evidence type="ECO:0000313" key="9">
    <source>
        <dbReference type="Proteomes" id="UP001497457"/>
    </source>
</evidence>
<dbReference type="InterPro" id="IPR006447">
    <property type="entry name" value="Myb_dom_plants"/>
</dbReference>